<sequence>MKLDELLGPLGLEEAIAAIIERRFLHLPCGGGERLTTLLGWDSFVSILNLQRVGMRGIRVFKDGRPIPLSCLTGSRSGTSIDGSAFNRLSRQGVSVILNRLEHRSKDLHGLWCEAREGFACPAQLAYVANFGPGYALNAHFDRYDIIVVQVAGLKEWEILGDVVDVPDARKPTQINNDTVTHRFVMSPGDVMVLPYGLAHRCKIPDASLQLGILLERPHGCDYVKRLGELASERPELRRPAPINCQDEKAMARYEQELRQAVVALMDAFGPREFLLEEMRAIRSREVTAADLPPSVALDFED</sequence>
<dbReference type="Gene3D" id="2.60.120.650">
    <property type="entry name" value="Cupin"/>
    <property type="match status" value="1"/>
</dbReference>
<dbReference type="HOGENOM" id="CLU_920737_0_0_6"/>
<dbReference type="EMBL" id="CP002738">
    <property type="protein sequence ID" value="AEG02024.1"/>
    <property type="molecule type" value="Genomic_DNA"/>
</dbReference>
<dbReference type="RefSeq" id="WP_013820243.1">
    <property type="nucleotide sequence ID" value="NC_015572.1"/>
</dbReference>
<dbReference type="InterPro" id="IPR003347">
    <property type="entry name" value="JmjC_dom"/>
</dbReference>
<name>F9ZW53_METMM</name>
<feature type="domain" description="JmjC" evidence="1">
    <location>
        <begin position="135"/>
        <end position="219"/>
    </location>
</feature>
<evidence type="ECO:0000313" key="2">
    <source>
        <dbReference type="EMBL" id="AEG02024.1"/>
    </source>
</evidence>
<reference evidence="2 3" key="1">
    <citation type="journal article" date="2011" name="J. Bacteriol.">
        <title>Complete Genome Sequence of the Aerobic Marine Methanotroph Methylomonas methanica MC09.</title>
        <authorList>
            <person name="Boden R."/>
            <person name="Cunliffe M."/>
            <person name="Scanlan J."/>
            <person name="Moussard H."/>
            <person name="Kits K.D."/>
            <person name="Klotz M.G."/>
            <person name="Jetten M.S."/>
            <person name="Vuilleumier S."/>
            <person name="Han J."/>
            <person name="Peters L."/>
            <person name="Mikhailova N."/>
            <person name="Teshima H."/>
            <person name="Tapia R."/>
            <person name="Kyrpides N."/>
            <person name="Ivanova N."/>
            <person name="Pagani I."/>
            <person name="Cheng J.F."/>
            <person name="Goodwin L."/>
            <person name="Han C."/>
            <person name="Hauser L."/>
            <person name="Land M.L."/>
            <person name="Lapidus A."/>
            <person name="Lucas S."/>
            <person name="Pitluck S."/>
            <person name="Woyke T."/>
            <person name="Stein L."/>
            <person name="Murrell J.C."/>
        </authorList>
    </citation>
    <scope>NUCLEOTIDE SEQUENCE [LARGE SCALE GENOMIC DNA]</scope>
    <source>
        <strain evidence="2 3">MC09</strain>
    </source>
</reference>
<keyword evidence="3" id="KW-1185">Reference proteome</keyword>
<dbReference type="AlphaFoldDB" id="F9ZW53"/>
<dbReference type="Proteomes" id="UP000008888">
    <property type="component" value="Chromosome"/>
</dbReference>
<evidence type="ECO:0000259" key="1">
    <source>
        <dbReference type="Pfam" id="PF08007"/>
    </source>
</evidence>
<reference key="2">
    <citation type="submission" date="2011-05" db="EMBL/GenBank/DDBJ databases">
        <title>Complete genome sequence of the aerobic marine methanotroph Methylomonas methanica MC09.</title>
        <authorList>
            <person name="Boden R."/>
            <person name="Cunliffe M."/>
            <person name="Scanlan J."/>
            <person name="Moussard H."/>
            <person name="Kits K.D."/>
            <person name="Klotz M."/>
            <person name="Jetten M."/>
            <person name="Vuilleumier S."/>
            <person name="Han J."/>
            <person name="Peters L."/>
            <person name="Mikhailova N."/>
            <person name="Teshima H."/>
            <person name="Tapia R."/>
            <person name="Kyrpides N."/>
            <person name="Ivanova N."/>
            <person name="Pagani I."/>
            <person name="Cheng J.-F."/>
            <person name="Goodwin L."/>
            <person name="Han C."/>
            <person name="Hauser L."/>
            <person name="Land M."/>
            <person name="Lapidus A."/>
            <person name="Lucas S."/>
            <person name="Pitluck S."/>
            <person name="Woyke T."/>
            <person name="Stein L.Y."/>
            <person name="Murrell C."/>
        </authorList>
    </citation>
    <scope>NUCLEOTIDE SEQUENCE</scope>
    <source>
        <strain>MC09</strain>
    </source>
</reference>
<dbReference type="Pfam" id="PF08007">
    <property type="entry name" value="JmjC_2"/>
    <property type="match status" value="1"/>
</dbReference>
<dbReference type="KEGG" id="mmt:Metme_3663"/>
<dbReference type="eggNOG" id="COG2850">
    <property type="taxonomic scope" value="Bacteria"/>
</dbReference>
<dbReference type="OrthoDB" id="9764016at2"/>
<protein>
    <submittedName>
        <fullName evidence="2">Cupin 4 family protein</fullName>
    </submittedName>
</protein>
<proteinExistence type="predicted"/>
<organism evidence="2 3">
    <name type="scientific">Methylomonas methanica (strain DSM 25384 / MC09)</name>
    <dbReference type="NCBI Taxonomy" id="857087"/>
    <lineage>
        <taxon>Bacteria</taxon>
        <taxon>Pseudomonadati</taxon>
        <taxon>Pseudomonadota</taxon>
        <taxon>Gammaproteobacteria</taxon>
        <taxon>Methylococcales</taxon>
        <taxon>Methylococcaceae</taxon>
        <taxon>Methylomonas</taxon>
    </lineage>
</organism>
<gene>
    <name evidence="2" type="ordered locus">Metme_3663</name>
</gene>
<dbReference type="STRING" id="857087.Metme_3663"/>
<accession>F9ZW53</accession>
<evidence type="ECO:0000313" key="3">
    <source>
        <dbReference type="Proteomes" id="UP000008888"/>
    </source>
</evidence>
<dbReference type="SUPFAM" id="SSF51197">
    <property type="entry name" value="Clavaminate synthase-like"/>
    <property type="match status" value="1"/>
</dbReference>
<reference evidence="3" key="3">
    <citation type="submission" date="2011-05" db="EMBL/GenBank/DDBJ databases">
        <title>Complete sequence of Methylomonas methanica MC09.</title>
        <authorList>
            <consortium name="US DOE Joint Genome Institute"/>
            <person name="Lucas S."/>
            <person name="Han J."/>
            <person name="Lapidus A."/>
            <person name="Cheng J.-F."/>
            <person name="Goodwin L."/>
            <person name="Pitluck S."/>
            <person name="Peters L."/>
            <person name="Mikhailova N."/>
            <person name="Teshima H."/>
            <person name="Han C."/>
            <person name="Tapia R."/>
            <person name="Land M."/>
            <person name="Hauser L."/>
            <person name="Kyrpides N."/>
            <person name="Ivanova N."/>
            <person name="Pagani I."/>
            <person name="Stein L."/>
            <person name="Woyke T."/>
        </authorList>
    </citation>
    <scope>NUCLEOTIDE SEQUENCE [LARGE SCALE GENOMIC DNA]</scope>
    <source>
        <strain evidence="3">MC09</strain>
    </source>
</reference>